<dbReference type="InterPro" id="IPR023631">
    <property type="entry name" value="Amidase_dom"/>
</dbReference>
<evidence type="ECO:0000313" key="5">
    <source>
        <dbReference type="Proteomes" id="UP000824998"/>
    </source>
</evidence>
<reference evidence="4" key="1">
    <citation type="journal article" date="2021" name="IMA Fungus">
        <title>Genomic characterization of three marine fungi, including Emericellopsis atlantica sp. nov. with signatures of a generalist lifestyle and marine biomass degradation.</title>
        <authorList>
            <person name="Hagestad O.C."/>
            <person name="Hou L."/>
            <person name="Andersen J.H."/>
            <person name="Hansen E.H."/>
            <person name="Altermark B."/>
            <person name="Li C."/>
            <person name="Kuhnert E."/>
            <person name="Cox R.J."/>
            <person name="Crous P.W."/>
            <person name="Spatafora J.W."/>
            <person name="Lail K."/>
            <person name="Amirebrahimi M."/>
            <person name="Lipzen A."/>
            <person name="Pangilinan J."/>
            <person name="Andreopoulos W."/>
            <person name="Hayes R.D."/>
            <person name="Ng V."/>
            <person name="Grigoriev I.V."/>
            <person name="Jackson S.A."/>
            <person name="Sutton T.D.S."/>
            <person name="Dobson A.D.W."/>
            <person name="Rama T."/>
        </authorList>
    </citation>
    <scope>NUCLEOTIDE SEQUENCE</scope>
    <source>
        <strain evidence="4">TRa018bII</strain>
    </source>
</reference>
<comment type="similarity">
    <text evidence="1">Belongs to the asaB hydroxylase/desaturase family.</text>
</comment>
<dbReference type="InterPro" id="IPR036928">
    <property type="entry name" value="AS_sf"/>
</dbReference>
<evidence type="ECO:0000313" key="4">
    <source>
        <dbReference type="EMBL" id="KAG9229299.1"/>
    </source>
</evidence>
<dbReference type="Proteomes" id="UP000824998">
    <property type="component" value="Unassembled WGS sequence"/>
</dbReference>
<sequence>MWRKIMPSLSNFSIRDLLAGLQEQSFTSVDLVQAYLIRIEQVNGTVKAINAITPDVLQTARELDLERASGTLRGGLHGIPVLVKDVFLTTDGTDTTAGCSGLAGAIPMFEATAIEKLRSAGAIIIGKANCSEWVNFRAPEKSISGWSAVGGQGLGIYAKNQSPSGSSSGSAVATSLGLAAAALGTETSGSICSPARVSGVVGLKPTVGLTSRHGVYCVTEWEDSVGVLGRTVLDAATVLTAIAGIDELDTFTSADPRDEGQNNRPAEGTDFTESCGTESLRGVRIGVPRHCIKQDDVVTAQFNEALRNLETLGATVIDNLEFSMWSPKYSDIDRAGWRLAFRKELRENMSKFLESFSTNPFELHNLADLMEYTKKTPEEMFERYGMKQWVQAEDVGKTFSLESEEYIKSRQQRLTIGCQIKELLVTHNCAFLVAPSWTDTTANYGGCPTVSVPMGCYPSNSPSKYTHDGLLDTGPDVPTSILFIGKRWDDKRLIAAAYAYEQGTHHRDAFKPVVEVTAELETSAPDLVHDSEHNVVKALVNYLRPHERWLTIKPYQIVGTLPEGLSRQNVDAKAYAVQVTNSRASIDWFSLDKQGFQWITHQRGEILSTEESIDEYVKEMENFVKSVLNAKVAKTYQYQHRKVGGDPNNKQIRPASNMIHIDMTPKSSRDRALQQFPELGDKILKGRIRIMSVWRPLFGPIDDYPLAVCDSETVAKEDLVESDHIFPDFQSETYCVLHNNRHRWYYLSGQTSDEVLLITNYDSETNKRVPHTGFKMPSSEQTTRVRESLELRMVVLG</sequence>
<dbReference type="NCBIfam" id="NF041278">
    <property type="entry name" value="CmcJ_NvfI_EfuI"/>
    <property type="match status" value="1"/>
</dbReference>
<dbReference type="PANTHER" id="PTHR42678:SF34">
    <property type="entry name" value="OS04G0183300 PROTEIN"/>
    <property type="match status" value="1"/>
</dbReference>
<dbReference type="GO" id="GO:0016491">
    <property type="term" value="F:oxidoreductase activity"/>
    <property type="evidence" value="ECO:0007669"/>
    <property type="project" value="InterPro"/>
</dbReference>
<dbReference type="Pfam" id="PF01425">
    <property type="entry name" value="Amidase"/>
    <property type="match status" value="1"/>
</dbReference>
<dbReference type="SUPFAM" id="SSF75304">
    <property type="entry name" value="Amidase signature (AS) enzymes"/>
    <property type="match status" value="1"/>
</dbReference>
<protein>
    <submittedName>
        <fullName evidence="4">Amidase signature domain-containing protein</fullName>
    </submittedName>
</protein>
<evidence type="ECO:0000256" key="2">
    <source>
        <dbReference type="SAM" id="MobiDB-lite"/>
    </source>
</evidence>
<comment type="caution">
    <text evidence="4">The sequence shown here is derived from an EMBL/GenBank/DDBJ whole genome shotgun (WGS) entry which is preliminary data.</text>
</comment>
<gene>
    <name evidence="4" type="ORF">BJ875DRAFT_202584</name>
</gene>
<dbReference type="InterPro" id="IPR044053">
    <property type="entry name" value="AsaB-like"/>
</dbReference>
<evidence type="ECO:0000259" key="3">
    <source>
        <dbReference type="Pfam" id="PF01425"/>
    </source>
</evidence>
<feature type="domain" description="Amidase" evidence="3">
    <location>
        <begin position="30"/>
        <end position="493"/>
    </location>
</feature>
<accession>A0A9P7Y8Y2</accession>
<dbReference type="PANTHER" id="PTHR42678">
    <property type="entry name" value="AMIDASE"/>
    <property type="match status" value="1"/>
</dbReference>
<dbReference type="Gene3D" id="3.90.1300.10">
    <property type="entry name" value="Amidase signature (AS) domain"/>
    <property type="match status" value="1"/>
</dbReference>
<feature type="region of interest" description="Disordered" evidence="2">
    <location>
        <begin position="251"/>
        <end position="273"/>
    </location>
</feature>
<proteinExistence type="inferred from homology"/>
<dbReference type="AlphaFoldDB" id="A0A9P7Y8Y2"/>
<name>A0A9P7Y8Y2_9HELO</name>
<evidence type="ECO:0000256" key="1">
    <source>
        <dbReference type="ARBA" id="ARBA00023604"/>
    </source>
</evidence>
<keyword evidence="5" id="KW-1185">Reference proteome</keyword>
<organism evidence="4 5">
    <name type="scientific">Amylocarpus encephaloides</name>
    <dbReference type="NCBI Taxonomy" id="45428"/>
    <lineage>
        <taxon>Eukaryota</taxon>
        <taxon>Fungi</taxon>
        <taxon>Dikarya</taxon>
        <taxon>Ascomycota</taxon>
        <taxon>Pezizomycotina</taxon>
        <taxon>Leotiomycetes</taxon>
        <taxon>Helotiales</taxon>
        <taxon>Helotiales incertae sedis</taxon>
        <taxon>Amylocarpus</taxon>
    </lineage>
</organism>
<dbReference type="OrthoDB" id="566138at2759"/>
<dbReference type="EMBL" id="MU251789">
    <property type="protein sequence ID" value="KAG9229299.1"/>
    <property type="molecule type" value="Genomic_DNA"/>
</dbReference>